<dbReference type="Gene3D" id="1.10.10.10">
    <property type="entry name" value="Winged helix-like DNA-binding domain superfamily/Winged helix DNA-binding domain"/>
    <property type="match status" value="1"/>
</dbReference>
<evidence type="ECO:0000313" key="6">
    <source>
        <dbReference type="EMBL" id="PTL38546.1"/>
    </source>
</evidence>
<evidence type="ECO:0000256" key="2">
    <source>
        <dbReference type="ARBA" id="ARBA00023125"/>
    </source>
</evidence>
<dbReference type="Gene3D" id="3.40.50.10490">
    <property type="entry name" value="Glucose-6-phosphate isomerase like protein, domain 1"/>
    <property type="match status" value="1"/>
</dbReference>
<dbReference type="Pfam" id="PF01418">
    <property type="entry name" value="HTH_6"/>
    <property type="match status" value="1"/>
</dbReference>
<dbReference type="EMBL" id="PZJJ01000017">
    <property type="protein sequence ID" value="PTL38546.1"/>
    <property type="molecule type" value="Genomic_DNA"/>
</dbReference>
<accession>A0A2T4U569</accession>
<dbReference type="InterPro" id="IPR047640">
    <property type="entry name" value="RpiR-like"/>
</dbReference>
<dbReference type="GO" id="GO:0003700">
    <property type="term" value="F:DNA-binding transcription factor activity"/>
    <property type="evidence" value="ECO:0007669"/>
    <property type="project" value="InterPro"/>
</dbReference>
<dbReference type="RefSeq" id="WP_107585251.1">
    <property type="nucleotide sequence ID" value="NZ_PZJJ01000017.1"/>
</dbReference>
<keyword evidence="1" id="KW-0805">Transcription regulation</keyword>
<dbReference type="InterPro" id="IPR035472">
    <property type="entry name" value="RpiR-like_SIS"/>
</dbReference>
<dbReference type="Pfam" id="PF01380">
    <property type="entry name" value="SIS"/>
    <property type="match status" value="1"/>
</dbReference>
<evidence type="ECO:0000313" key="7">
    <source>
        <dbReference type="Proteomes" id="UP000240509"/>
    </source>
</evidence>
<dbReference type="PROSITE" id="PS51071">
    <property type="entry name" value="HTH_RPIR"/>
    <property type="match status" value="1"/>
</dbReference>
<dbReference type="PANTHER" id="PTHR30514">
    <property type="entry name" value="GLUCOKINASE"/>
    <property type="match status" value="1"/>
</dbReference>
<dbReference type="InterPro" id="IPR009057">
    <property type="entry name" value="Homeodomain-like_sf"/>
</dbReference>
<dbReference type="GO" id="GO:1901135">
    <property type="term" value="P:carbohydrate derivative metabolic process"/>
    <property type="evidence" value="ECO:0007669"/>
    <property type="project" value="InterPro"/>
</dbReference>
<gene>
    <name evidence="6" type="ORF">C6Y45_10915</name>
</gene>
<keyword evidence="2" id="KW-0238">DNA-binding</keyword>
<reference evidence="6 7" key="1">
    <citation type="submission" date="2018-03" db="EMBL/GenBank/DDBJ databases">
        <title>Alkalicoccus saliphilus sp. nov., isolated from a mineral pool.</title>
        <authorList>
            <person name="Zhao B."/>
        </authorList>
    </citation>
    <scope>NUCLEOTIDE SEQUENCE [LARGE SCALE GENOMIC DNA]</scope>
    <source>
        <strain evidence="6 7">6AG</strain>
    </source>
</reference>
<proteinExistence type="predicted"/>
<evidence type="ECO:0000259" key="5">
    <source>
        <dbReference type="PROSITE" id="PS51464"/>
    </source>
</evidence>
<protein>
    <submittedName>
        <fullName evidence="6">MurR/RpiR family transcriptional regulator</fullName>
    </submittedName>
</protein>
<dbReference type="SUPFAM" id="SSF46689">
    <property type="entry name" value="Homeodomain-like"/>
    <property type="match status" value="1"/>
</dbReference>
<keyword evidence="7" id="KW-1185">Reference proteome</keyword>
<dbReference type="InterPro" id="IPR001347">
    <property type="entry name" value="SIS_dom"/>
</dbReference>
<dbReference type="Proteomes" id="UP000240509">
    <property type="component" value="Unassembled WGS sequence"/>
</dbReference>
<dbReference type="GO" id="GO:0097367">
    <property type="term" value="F:carbohydrate derivative binding"/>
    <property type="evidence" value="ECO:0007669"/>
    <property type="project" value="InterPro"/>
</dbReference>
<dbReference type="CDD" id="cd05013">
    <property type="entry name" value="SIS_RpiR"/>
    <property type="match status" value="1"/>
</dbReference>
<feature type="domain" description="SIS" evidence="5">
    <location>
        <begin position="106"/>
        <end position="248"/>
    </location>
</feature>
<dbReference type="PANTHER" id="PTHR30514:SF1">
    <property type="entry name" value="HTH-TYPE TRANSCRIPTIONAL REGULATOR HEXR-RELATED"/>
    <property type="match status" value="1"/>
</dbReference>
<dbReference type="InterPro" id="IPR046348">
    <property type="entry name" value="SIS_dom_sf"/>
</dbReference>
<dbReference type="SUPFAM" id="SSF53697">
    <property type="entry name" value="SIS domain"/>
    <property type="match status" value="1"/>
</dbReference>
<dbReference type="InterPro" id="IPR000281">
    <property type="entry name" value="HTH_RpiR"/>
</dbReference>
<name>A0A2T4U569_9BACI</name>
<feature type="domain" description="HTH rpiR-type" evidence="4">
    <location>
        <begin position="1"/>
        <end position="77"/>
    </location>
</feature>
<dbReference type="InterPro" id="IPR036388">
    <property type="entry name" value="WH-like_DNA-bd_sf"/>
</dbReference>
<evidence type="ECO:0000256" key="1">
    <source>
        <dbReference type="ARBA" id="ARBA00023015"/>
    </source>
</evidence>
<dbReference type="OrthoDB" id="6590756at2"/>
<dbReference type="PROSITE" id="PS51464">
    <property type="entry name" value="SIS"/>
    <property type="match status" value="1"/>
</dbReference>
<sequence>MSLEELINTHYDKLNDNDMHVLKYILNNKNTCRNMGINELAEASLASRSSIHRLTKKLGFSGYSEFKVFLKWEENNEQDTGDHMQVLKNDIQVTLKNIAALNFDPICEKLYTAGRIFIYGTGTAQLTCAREAQRLFALQQTFVTIIYDEVEFEAMLKAMAPDDVVIIISLSGDTPSLIPQVQQLTARGITFLSITNLKNNTLAQMSPFSIYAATSLSYSKSGEEIVSFIPFTIAVEALFRRFILYREAKEK</sequence>
<dbReference type="GO" id="GO:0003677">
    <property type="term" value="F:DNA binding"/>
    <property type="evidence" value="ECO:0007669"/>
    <property type="project" value="UniProtKB-KW"/>
</dbReference>
<keyword evidence="3" id="KW-0804">Transcription</keyword>
<organism evidence="6 7">
    <name type="scientific">Alkalicoccus saliphilus</name>
    <dbReference type="NCBI Taxonomy" id="200989"/>
    <lineage>
        <taxon>Bacteria</taxon>
        <taxon>Bacillati</taxon>
        <taxon>Bacillota</taxon>
        <taxon>Bacilli</taxon>
        <taxon>Bacillales</taxon>
        <taxon>Bacillaceae</taxon>
        <taxon>Alkalicoccus</taxon>
    </lineage>
</organism>
<evidence type="ECO:0000259" key="4">
    <source>
        <dbReference type="PROSITE" id="PS51071"/>
    </source>
</evidence>
<dbReference type="AlphaFoldDB" id="A0A2T4U569"/>
<comment type="caution">
    <text evidence="6">The sequence shown here is derived from an EMBL/GenBank/DDBJ whole genome shotgun (WGS) entry which is preliminary data.</text>
</comment>
<evidence type="ECO:0000256" key="3">
    <source>
        <dbReference type="ARBA" id="ARBA00023163"/>
    </source>
</evidence>